<reference evidence="1 2" key="1">
    <citation type="submission" date="2019-03" db="EMBL/GenBank/DDBJ databases">
        <title>Genomic Encyclopedia of Type Strains, Phase IV (KMG-V): Genome sequencing to study the core and pangenomes of soil and plant-associated prokaryotes.</title>
        <authorList>
            <person name="Whitman W."/>
        </authorList>
    </citation>
    <scope>NUCLEOTIDE SEQUENCE [LARGE SCALE GENOMIC DNA]</scope>
    <source>
        <strain evidence="1 2">Hc14</strain>
    </source>
</reference>
<proteinExistence type="predicted"/>
<dbReference type="Proteomes" id="UP000294576">
    <property type="component" value="Unassembled WGS sequence"/>
</dbReference>
<evidence type="ECO:0000313" key="2">
    <source>
        <dbReference type="Proteomes" id="UP000294576"/>
    </source>
</evidence>
<organism evidence="1 2">
    <name type="scientific">Rhizobium sullae</name>
    <name type="common">Rhizobium hedysari</name>
    <dbReference type="NCBI Taxonomy" id="50338"/>
    <lineage>
        <taxon>Bacteria</taxon>
        <taxon>Pseudomonadati</taxon>
        <taxon>Pseudomonadota</taxon>
        <taxon>Alphaproteobacteria</taxon>
        <taxon>Hyphomicrobiales</taxon>
        <taxon>Rhizobiaceae</taxon>
        <taxon>Rhizobium/Agrobacterium group</taxon>
        <taxon>Rhizobium</taxon>
    </lineage>
</organism>
<protein>
    <submittedName>
        <fullName evidence="1">Uncharacterized protein</fullName>
    </submittedName>
</protein>
<evidence type="ECO:0000313" key="1">
    <source>
        <dbReference type="EMBL" id="TCU06994.1"/>
    </source>
</evidence>
<name>A0A4R3PS53_RHISU</name>
<sequence length="109" mass="11519">MPYPEVAVPSSVGNLLKLVDHGLRIGRVDTESGLAELEVRAVDRIEVEGVTALGIRMRVGLSFVLGQPPPNAAGCSPAGDEPRLAGIAPARSREPPAELVYDRPIVGER</sequence>
<comment type="caution">
    <text evidence="1">The sequence shown here is derived from an EMBL/GenBank/DDBJ whole genome shotgun (WGS) entry which is preliminary data.</text>
</comment>
<accession>A0A4R3PS53</accession>
<gene>
    <name evidence="1" type="ORF">EV132_13023</name>
</gene>
<dbReference type="EMBL" id="SMBH01000030">
    <property type="protein sequence ID" value="TCU06994.1"/>
    <property type="molecule type" value="Genomic_DNA"/>
</dbReference>
<dbReference type="AlphaFoldDB" id="A0A4R3PS53"/>